<evidence type="ECO:0000313" key="1">
    <source>
        <dbReference type="EMBL" id="CAP99115.1"/>
    </source>
</evidence>
<gene>
    <name evidence="1" type="ORF">Pc22g18270</name>
    <name evidence="1" type="ORF">PCH_Pc22g18270</name>
</gene>
<name>B6HU62_PENRW</name>
<dbReference type="HOGENOM" id="CLU_2292607_0_0_1"/>
<sequence>MVVERTCTPYIKSPSQTRWELHRELPLQGKVHCPPPQGKGCQSKCESDIHKVSSLRNNGTNEVRTTYIIIKKRPLYSTETSNQNTRGRYKGWIMEKYQIPQ</sequence>
<dbReference type="Proteomes" id="UP000000724">
    <property type="component" value="Contig Pc00c22"/>
</dbReference>
<evidence type="ECO:0000313" key="2">
    <source>
        <dbReference type="Proteomes" id="UP000000724"/>
    </source>
</evidence>
<dbReference type="VEuPathDB" id="FungiDB:PCH_Pc22g18270"/>
<organism evidence="1 2">
    <name type="scientific">Penicillium rubens (strain ATCC 28089 / DSM 1075 / NRRL 1951 / Wisconsin 54-1255)</name>
    <name type="common">Penicillium chrysogenum</name>
    <dbReference type="NCBI Taxonomy" id="500485"/>
    <lineage>
        <taxon>Eukaryota</taxon>
        <taxon>Fungi</taxon>
        <taxon>Dikarya</taxon>
        <taxon>Ascomycota</taxon>
        <taxon>Pezizomycotina</taxon>
        <taxon>Eurotiomycetes</taxon>
        <taxon>Eurotiomycetidae</taxon>
        <taxon>Eurotiales</taxon>
        <taxon>Aspergillaceae</taxon>
        <taxon>Penicillium</taxon>
        <taxon>Penicillium chrysogenum species complex</taxon>
    </lineage>
</organism>
<reference evidence="1 2" key="1">
    <citation type="journal article" date="2008" name="Nat. Biotechnol.">
        <title>Genome sequencing and analysis of the filamentous fungus Penicillium chrysogenum.</title>
        <authorList>
            <person name="van den Berg M.A."/>
            <person name="Albang R."/>
            <person name="Albermann K."/>
            <person name="Badger J.H."/>
            <person name="Daran J.-M."/>
            <person name="Driessen A.J.M."/>
            <person name="Garcia-Estrada C."/>
            <person name="Fedorova N.D."/>
            <person name="Harris D.M."/>
            <person name="Heijne W.H.M."/>
            <person name="Joardar V.S."/>
            <person name="Kiel J.A.K.W."/>
            <person name="Kovalchuk A."/>
            <person name="Martin J.F."/>
            <person name="Nierman W.C."/>
            <person name="Nijland J.G."/>
            <person name="Pronk J.T."/>
            <person name="Roubos J.A."/>
            <person name="van der Klei I.J."/>
            <person name="van Peij N.N.M.E."/>
            <person name="Veenhuis M."/>
            <person name="von Doehren H."/>
            <person name="Wagner C."/>
            <person name="Wortman J.R."/>
            <person name="Bovenberg R.A.L."/>
        </authorList>
    </citation>
    <scope>NUCLEOTIDE SEQUENCE [LARGE SCALE GENOMIC DNA]</scope>
    <source>
        <strain evidence="2">ATCC 28089 / DSM 1075 / NRRL 1951 / Wisconsin 54-1255</strain>
    </source>
</reference>
<proteinExistence type="predicted"/>
<keyword evidence="2" id="KW-1185">Reference proteome</keyword>
<accession>B6HU62</accession>
<dbReference type="EMBL" id="AM920437">
    <property type="protein sequence ID" value="CAP99115.1"/>
    <property type="molecule type" value="Genomic_DNA"/>
</dbReference>
<dbReference type="AlphaFoldDB" id="B6HU62"/>
<protein>
    <submittedName>
        <fullName evidence="1">Uncharacterized protein</fullName>
    </submittedName>
</protein>